<protein>
    <submittedName>
        <fullName evidence="2">Uncharacterized protein</fullName>
    </submittedName>
</protein>
<evidence type="ECO:0000313" key="3">
    <source>
        <dbReference type="Proteomes" id="UP001529510"/>
    </source>
</evidence>
<evidence type="ECO:0000256" key="1">
    <source>
        <dbReference type="SAM" id="MobiDB-lite"/>
    </source>
</evidence>
<name>A0ABD0PHQ5_CIRMR</name>
<dbReference type="AlphaFoldDB" id="A0ABD0PHQ5"/>
<reference evidence="2 3" key="1">
    <citation type="submission" date="2024-05" db="EMBL/GenBank/DDBJ databases">
        <title>Genome sequencing and assembly of Indian major carp, Cirrhinus mrigala (Hamilton, 1822).</title>
        <authorList>
            <person name="Mohindra V."/>
            <person name="Chowdhury L.M."/>
            <person name="Lal K."/>
            <person name="Jena J.K."/>
        </authorList>
    </citation>
    <scope>NUCLEOTIDE SEQUENCE [LARGE SCALE GENOMIC DNA]</scope>
    <source>
        <strain evidence="2">CM1030</strain>
        <tissue evidence="2">Blood</tissue>
    </source>
</reference>
<feature type="non-terminal residue" evidence="2">
    <location>
        <position position="167"/>
    </location>
</feature>
<dbReference type="Proteomes" id="UP001529510">
    <property type="component" value="Unassembled WGS sequence"/>
</dbReference>
<evidence type="ECO:0000313" key="2">
    <source>
        <dbReference type="EMBL" id="KAL0172911.1"/>
    </source>
</evidence>
<gene>
    <name evidence="2" type="ORF">M9458_033222</name>
</gene>
<accession>A0ABD0PHQ5</accession>
<sequence length="167" mass="18375">MARSLGQVMSTMVVQERHLWLNLVQMSDANKVRFLDTPISQAGLFSYTIEDFAQQFSAVQKQTETIKHNLLRRKSTQPPGARPPPRRCRGCPPAASTPAPPPATSKEATPQPGRRTGHRRLVQPDTGYPEMVEIALRGTQTSAPPPPGECDFADLADFADRRLLTSG</sequence>
<feature type="region of interest" description="Disordered" evidence="1">
    <location>
        <begin position="68"/>
        <end position="127"/>
    </location>
</feature>
<keyword evidence="3" id="KW-1185">Reference proteome</keyword>
<comment type="caution">
    <text evidence="2">The sequence shown here is derived from an EMBL/GenBank/DDBJ whole genome shotgun (WGS) entry which is preliminary data.</text>
</comment>
<proteinExistence type="predicted"/>
<dbReference type="EMBL" id="JAMKFB020000016">
    <property type="protein sequence ID" value="KAL0172911.1"/>
    <property type="molecule type" value="Genomic_DNA"/>
</dbReference>
<organism evidence="2 3">
    <name type="scientific">Cirrhinus mrigala</name>
    <name type="common">Mrigala</name>
    <dbReference type="NCBI Taxonomy" id="683832"/>
    <lineage>
        <taxon>Eukaryota</taxon>
        <taxon>Metazoa</taxon>
        <taxon>Chordata</taxon>
        <taxon>Craniata</taxon>
        <taxon>Vertebrata</taxon>
        <taxon>Euteleostomi</taxon>
        <taxon>Actinopterygii</taxon>
        <taxon>Neopterygii</taxon>
        <taxon>Teleostei</taxon>
        <taxon>Ostariophysi</taxon>
        <taxon>Cypriniformes</taxon>
        <taxon>Cyprinidae</taxon>
        <taxon>Labeoninae</taxon>
        <taxon>Labeonini</taxon>
        <taxon>Cirrhinus</taxon>
    </lineage>
</organism>